<evidence type="ECO:0000313" key="13">
    <source>
        <dbReference type="EMBL" id="QYZ71009.1"/>
    </source>
</evidence>
<dbReference type="InterPro" id="IPR002585">
    <property type="entry name" value="Cyt-d_ubiquinol_oxidase_su_1"/>
</dbReference>
<dbReference type="PIRSF" id="PIRSF006446">
    <property type="entry name" value="Cyt_quinol_oxidase_1"/>
    <property type="match status" value="1"/>
</dbReference>
<dbReference type="EMBL" id="CP069370">
    <property type="protein sequence ID" value="QYZ71009.1"/>
    <property type="molecule type" value="Genomic_DNA"/>
</dbReference>
<evidence type="ECO:0000256" key="10">
    <source>
        <dbReference type="ARBA" id="ARBA00023004"/>
    </source>
</evidence>
<feature type="transmembrane region" description="Helical" evidence="12">
    <location>
        <begin position="358"/>
        <end position="379"/>
    </location>
</feature>
<feature type="transmembrane region" description="Helical" evidence="12">
    <location>
        <begin position="53"/>
        <end position="74"/>
    </location>
</feature>
<evidence type="ECO:0000256" key="12">
    <source>
        <dbReference type="PIRNR" id="PIRNR006446"/>
    </source>
</evidence>
<feature type="transmembrane region" description="Helical" evidence="12">
    <location>
        <begin position="184"/>
        <end position="205"/>
    </location>
</feature>
<comment type="subcellular location">
    <subcellularLocation>
        <location evidence="12">Cell inner membrane</location>
    </subcellularLocation>
    <subcellularLocation>
        <location evidence="1">Cell membrane</location>
        <topology evidence="1">Multi-pass membrane protein</topology>
    </subcellularLocation>
</comment>
<dbReference type="GO" id="GO:0005886">
    <property type="term" value="C:plasma membrane"/>
    <property type="evidence" value="ECO:0007669"/>
    <property type="project" value="UniProtKB-SubCell"/>
</dbReference>
<evidence type="ECO:0000256" key="5">
    <source>
        <dbReference type="ARBA" id="ARBA00022617"/>
    </source>
</evidence>
<keyword evidence="3 12" id="KW-0813">Transport</keyword>
<evidence type="ECO:0000256" key="8">
    <source>
        <dbReference type="ARBA" id="ARBA00022982"/>
    </source>
</evidence>
<dbReference type="GO" id="GO:0070069">
    <property type="term" value="C:cytochrome complex"/>
    <property type="evidence" value="ECO:0007669"/>
    <property type="project" value="UniProtKB-UniRule"/>
</dbReference>
<dbReference type="Proteomes" id="UP000826300">
    <property type="component" value="Chromosome"/>
</dbReference>
<evidence type="ECO:0000256" key="7">
    <source>
        <dbReference type="ARBA" id="ARBA00022723"/>
    </source>
</evidence>
<dbReference type="GO" id="GO:0016682">
    <property type="term" value="F:oxidoreductase activity, acting on diphenols and related substances as donors, oxygen as acceptor"/>
    <property type="evidence" value="ECO:0007669"/>
    <property type="project" value="TreeGrafter"/>
</dbReference>
<keyword evidence="8 12" id="KW-0249">Electron transport</keyword>
<comment type="similarity">
    <text evidence="2 12">Belongs to the cytochrome ubiquinol oxidase subunit 1 family.</text>
</comment>
<protein>
    <submittedName>
        <fullName evidence="13">Cytochrome ubiquinol oxidase subunit I</fullName>
    </submittedName>
</protein>
<evidence type="ECO:0000256" key="9">
    <source>
        <dbReference type="ARBA" id="ARBA00022989"/>
    </source>
</evidence>
<dbReference type="Pfam" id="PF01654">
    <property type="entry name" value="Cyt_bd_oxida_I"/>
    <property type="match status" value="1"/>
</dbReference>
<feature type="transmembrane region" description="Helical" evidence="12">
    <location>
        <begin position="12"/>
        <end position="33"/>
    </location>
</feature>
<keyword evidence="9 12" id="KW-1133">Transmembrane helix</keyword>
<dbReference type="PANTHER" id="PTHR30365:SF14">
    <property type="entry name" value="CYTOCHROME BD MENAQUINOL OXIDASE SUBUNIT I-RELATED"/>
    <property type="match status" value="1"/>
</dbReference>
<dbReference type="KEGG" id="nsm:JO391_05720"/>
<evidence type="ECO:0000256" key="2">
    <source>
        <dbReference type="ARBA" id="ARBA00009819"/>
    </source>
</evidence>
<evidence type="ECO:0000256" key="6">
    <source>
        <dbReference type="ARBA" id="ARBA00022692"/>
    </source>
</evidence>
<dbReference type="GO" id="GO:0009055">
    <property type="term" value="F:electron transfer activity"/>
    <property type="evidence" value="ECO:0007669"/>
    <property type="project" value="UniProtKB-UniRule"/>
</dbReference>
<evidence type="ECO:0000256" key="1">
    <source>
        <dbReference type="ARBA" id="ARBA00004651"/>
    </source>
</evidence>
<keyword evidence="6 12" id="KW-0812">Transmembrane</keyword>
<keyword evidence="7 12" id="KW-0479">Metal-binding</keyword>
<gene>
    <name evidence="13" type="ORF">JO391_05720</name>
</gene>
<dbReference type="PANTHER" id="PTHR30365">
    <property type="entry name" value="CYTOCHROME D UBIQUINOL OXIDASE"/>
    <property type="match status" value="1"/>
</dbReference>
<evidence type="ECO:0000313" key="14">
    <source>
        <dbReference type="Proteomes" id="UP000826300"/>
    </source>
</evidence>
<evidence type="ECO:0000256" key="4">
    <source>
        <dbReference type="ARBA" id="ARBA00022475"/>
    </source>
</evidence>
<evidence type="ECO:0000256" key="3">
    <source>
        <dbReference type="ARBA" id="ARBA00022448"/>
    </source>
</evidence>
<organism evidence="13 14">
    <name type="scientific">Neotabrizicola shimadae</name>
    <dbReference type="NCBI Taxonomy" id="2807096"/>
    <lineage>
        <taxon>Bacteria</taxon>
        <taxon>Pseudomonadati</taxon>
        <taxon>Pseudomonadota</taxon>
        <taxon>Alphaproteobacteria</taxon>
        <taxon>Rhodobacterales</taxon>
        <taxon>Paracoccaceae</taxon>
        <taxon>Neotabrizicola</taxon>
    </lineage>
</organism>
<accession>A0A8G1EES3</accession>
<name>A0A8G1EES3_9RHOB</name>
<dbReference type="AlphaFoldDB" id="A0A8G1EES3"/>
<reference evidence="13" key="1">
    <citation type="submission" date="2021-02" db="EMBL/GenBank/DDBJ databases">
        <title>Rhodobacter shimadae sp. nov., an aerobic anoxygenic phototrophic bacterium isolated from a hot spring.</title>
        <authorList>
            <person name="Muramatsu S."/>
            <person name="Haruta S."/>
            <person name="Hirose S."/>
            <person name="Hanada S."/>
        </authorList>
    </citation>
    <scope>NUCLEOTIDE SEQUENCE</scope>
    <source>
        <strain evidence="13">N10</strain>
    </source>
</reference>
<proteinExistence type="inferred from homology"/>
<feature type="transmembrane region" description="Helical" evidence="12">
    <location>
        <begin position="217"/>
        <end position="234"/>
    </location>
</feature>
<sequence>MDPLILARIQFAANVSFHILFPSITIALGWILLFFRLRFATTGEHKWMEAYHFWVKVFALSFGLGVVSGLTMSFQFGTNWPGFMNHVGNIAGPLLAYEVMTAFFLEAVFLGVMLFGAGRVPAWAHVAATLLVAIGTTSSAFWILALNSWMQTPAGFEMRDGVAHATDWGAILFNPSMPYRVTHMLLASVMTASFLVAGVSAYRMLIGDRSEAVKSALRTGLVLAAIVIPVQMKVGDSHGLNTLKHQPQKIAAMEANWQTGPDKPLILFAWPDEELRRNLWEISIPHGASLILTHSWDGVVPGLDDYVAPDGEILHPPVAVPFFAFRVMVGMGVLMLLTSWAGAWYLWRRGASHLPRPLLQATALMTFSGWIATLAGWYVTEVGRQPWIVDGVLKTADVAASHGSGMMLGSLIAYLSVYLLLLGAYLHVVFHLARSGTRVSRPAAPPLPAE</sequence>
<keyword evidence="11 12" id="KW-0472">Membrane</keyword>
<dbReference type="GO" id="GO:0019646">
    <property type="term" value="P:aerobic electron transport chain"/>
    <property type="evidence" value="ECO:0007669"/>
    <property type="project" value="InterPro"/>
</dbReference>
<evidence type="ECO:0000256" key="11">
    <source>
        <dbReference type="ARBA" id="ARBA00023136"/>
    </source>
</evidence>
<dbReference type="GO" id="GO:0020037">
    <property type="term" value="F:heme binding"/>
    <property type="evidence" value="ECO:0007669"/>
    <property type="project" value="TreeGrafter"/>
</dbReference>
<feature type="transmembrane region" description="Helical" evidence="12">
    <location>
        <begin position="94"/>
        <end position="115"/>
    </location>
</feature>
<dbReference type="GO" id="GO:0046872">
    <property type="term" value="F:metal ion binding"/>
    <property type="evidence" value="ECO:0007669"/>
    <property type="project" value="UniProtKB-UniRule"/>
</dbReference>
<feature type="transmembrane region" description="Helical" evidence="12">
    <location>
        <begin position="411"/>
        <end position="433"/>
    </location>
</feature>
<keyword evidence="5 12" id="KW-0349">Heme</keyword>
<keyword evidence="10 12" id="KW-0408">Iron</keyword>
<keyword evidence="14" id="KW-1185">Reference proteome</keyword>
<dbReference type="RefSeq" id="WP_220663256.1">
    <property type="nucleotide sequence ID" value="NZ_CP069370.1"/>
</dbReference>
<feature type="transmembrane region" description="Helical" evidence="12">
    <location>
        <begin position="122"/>
        <end position="145"/>
    </location>
</feature>
<keyword evidence="4 12" id="KW-1003">Cell membrane</keyword>
<feature type="transmembrane region" description="Helical" evidence="12">
    <location>
        <begin position="323"/>
        <end position="346"/>
    </location>
</feature>